<protein>
    <submittedName>
        <fullName evidence="1">Uncharacterized protein</fullName>
    </submittedName>
</protein>
<sequence>MDTIILDILICHTIQNCYLNTINVVLMPFNHSNTDHKPLVHETHLLINDLQKLAGQVGLLLLGHHRHIAAILAAKNGTAPPSTNVMIDRAQRQLTATTDPEIWKRDGWLFQMMTWISVRMEYSGLNLISQAPHTNMAQHGIDGLAIVLTSTKRIEALIIAEDKYTENPRPTLKDKVWPEFKLFEEGEFDSQLVTQITMLLGNLDDDELETIIKDDIYKKENRIYRAGITPLSTHSTPKKTKRLFNGYDDCVSGTNQIRRQTLTFRQADIRQWMVNFSSLIYDFLETQRP</sequence>
<dbReference type="RefSeq" id="WP_202089735.1">
    <property type="nucleotide sequence ID" value="NZ_JAELVM010000001.1"/>
</dbReference>
<dbReference type="EMBL" id="JAELVM010000001">
    <property type="protein sequence ID" value="MBL1220417.1"/>
    <property type="molecule type" value="Genomic_DNA"/>
</dbReference>
<comment type="caution">
    <text evidence="1">The sequence shown here is derived from an EMBL/GenBank/DDBJ whole genome shotgun (WGS) entry which is preliminary data.</text>
</comment>
<dbReference type="Proteomes" id="UP000661696">
    <property type="component" value="Unassembled WGS sequence"/>
</dbReference>
<keyword evidence="2" id="KW-1185">Reference proteome</keyword>
<proteinExistence type="predicted"/>
<reference evidence="1 2" key="1">
    <citation type="submission" date="2020-12" db="EMBL/GenBank/DDBJ databases">
        <title>Chryseobacterium endoalhailicus sp. nov., isolated from seed of leguminous plant.</title>
        <authorList>
            <person name="Zhang X."/>
        </authorList>
    </citation>
    <scope>NUCLEOTIDE SEQUENCE [LARGE SCALE GENOMIC DNA]</scope>
    <source>
        <strain evidence="1 2">L7</strain>
    </source>
</reference>
<accession>A0ABS1QCT7</accession>
<gene>
    <name evidence="1" type="ORF">JET18_06180</name>
</gene>
<evidence type="ECO:0000313" key="2">
    <source>
        <dbReference type="Proteomes" id="UP000661696"/>
    </source>
</evidence>
<name>A0ABS1QCT7_9FLAO</name>
<evidence type="ECO:0000313" key="1">
    <source>
        <dbReference type="EMBL" id="MBL1220417.1"/>
    </source>
</evidence>
<organism evidence="1 2">
    <name type="scientific">Chryseobacterium endalhagicum</name>
    <dbReference type="NCBI Taxonomy" id="2797638"/>
    <lineage>
        <taxon>Bacteria</taxon>
        <taxon>Pseudomonadati</taxon>
        <taxon>Bacteroidota</taxon>
        <taxon>Flavobacteriia</taxon>
        <taxon>Flavobacteriales</taxon>
        <taxon>Weeksellaceae</taxon>
        <taxon>Chryseobacterium group</taxon>
        <taxon>Chryseobacterium</taxon>
    </lineage>
</organism>